<dbReference type="EMBL" id="QVQT01000001">
    <property type="protein sequence ID" value="RFU18129.1"/>
    <property type="molecule type" value="Genomic_DNA"/>
</dbReference>
<gene>
    <name evidence="2" type="ORF">D0Y96_00675</name>
</gene>
<reference evidence="2 3" key="1">
    <citation type="submission" date="2018-08" db="EMBL/GenBank/DDBJ databases">
        <title>Acidipila sp. 4G-K13, an acidobacterium isolated from forest soil.</title>
        <authorList>
            <person name="Gao Z.-H."/>
            <person name="Qiu L.-H."/>
        </authorList>
    </citation>
    <scope>NUCLEOTIDE SEQUENCE [LARGE SCALE GENOMIC DNA]</scope>
    <source>
        <strain evidence="2 3">4G-K13</strain>
    </source>
</reference>
<evidence type="ECO:0000313" key="2">
    <source>
        <dbReference type="EMBL" id="RFU18129.1"/>
    </source>
</evidence>
<proteinExistence type="predicted"/>
<evidence type="ECO:0000256" key="1">
    <source>
        <dbReference type="SAM" id="MobiDB-lite"/>
    </source>
</evidence>
<accession>A0A372ITK8</accession>
<name>A0A372ITK8_9BACT</name>
<feature type="region of interest" description="Disordered" evidence="1">
    <location>
        <begin position="66"/>
        <end position="108"/>
    </location>
</feature>
<keyword evidence="3" id="KW-1185">Reference proteome</keyword>
<organism evidence="2 3">
    <name type="scientific">Paracidobacterium acidisoli</name>
    <dbReference type="NCBI Taxonomy" id="2303751"/>
    <lineage>
        <taxon>Bacteria</taxon>
        <taxon>Pseudomonadati</taxon>
        <taxon>Acidobacteriota</taxon>
        <taxon>Terriglobia</taxon>
        <taxon>Terriglobales</taxon>
        <taxon>Acidobacteriaceae</taxon>
        <taxon>Paracidobacterium</taxon>
    </lineage>
</organism>
<dbReference type="Proteomes" id="UP000264702">
    <property type="component" value="Unassembled WGS sequence"/>
</dbReference>
<dbReference type="AlphaFoldDB" id="A0A372ITK8"/>
<sequence>MPLLEVTQTRHVSASIRLTDSTALLVDQYAAFIKAQANSVVEEALKHVFAKDRDFQDYLKSPEAQRITPTLRVRRGNANDGAEVSPKKPVSAASSASQTPASVAGSKA</sequence>
<dbReference type="RefSeq" id="WP_117297246.1">
    <property type="nucleotide sequence ID" value="NZ_QVQT02000001.1"/>
</dbReference>
<evidence type="ECO:0000313" key="3">
    <source>
        <dbReference type="Proteomes" id="UP000264702"/>
    </source>
</evidence>
<dbReference type="OrthoDB" id="120439at2"/>
<protein>
    <submittedName>
        <fullName evidence="2">Uncharacterized protein</fullName>
    </submittedName>
</protein>
<feature type="compositionally biased region" description="Low complexity" evidence="1">
    <location>
        <begin position="87"/>
        <end position="108"/>
    </location>
</feature>
<comment type="caution">
    <text evidence="2">The sequence shown here is derived from an EMBL/GenBank/DDBJ whole genome shotgun (WGS) entry which is preliminary data.</text>
</comment>